<dbReference type="InterPro" id="IPR007345">
    <property type="entry name" value="Polysacch_pyruvyl_Trfase"/>
</dbReference>
<comment type="caution">
    <text evidence="2">The sequence shown here is derived from an EMBL/GenBank/DDBJ whole genome shotgun (WGS) entry which is preliminary data.</text>
</comment>
<dbReference type="Proteomes" id="UP000295807">
    <property type="component" value="Unassembled WGS sequence"/>
</dbReference>
<proteinExistence type="predicted"/>
<accession>A0A4R3KWD3</accession>
<organism evidence="2 3">
    <name type="scientific">Anseongella ginsenosidimutans</name>
    <dbReference type="NCBI Taxonomy" id="496056"/>
    <lineage>
        <taxon>Bacteria</taxon>
        <taxon>Pseudomonadati</taxon>
        <taxon>Bacteroidota</taxon>
        <taxon>Sphingobacteriia</taxon>
        <taxon>Sphingobacteriales</taxon>
        <taxon>Sphingobacteriaceae</taxon>
        <taxon>Anseongella</taxon>
    </lineage>
</organism>
<evidence type="ECO:0000313" key="2">
    <source>
        <dbReference type="EMBL" id="TCS88241.1"/>
    </source>
</evidence>
<dbReference type="Pfam" id="PF04230">
    <property type="entry name" value="PS_pyruv_trans"/>
    <property type="match status" value="1"/>
</dbReference>
<dbReference type="AlphaFoldDB" id="A0A4R3KWD3"/>
<sequence length="375" mass="42768">MIIELRGVEFVNKGAELMLHAIMEQIADKVPDAIFVMDRGARSPVKKLKQHNIYVKLNGRRYSKLGQYLPKPLRRRMGYILDKEIGIVMDGSGFAFGDQWGAPYAERRLGSNIIKWKKQGKKIILLPQAFGPFKEPGLREIMNKILFHADLVFAREQQSYEYLRDVSPAAQFLLAPDFTNLIKGNLPTGFNPEKHRVAIIPNYKMIEQADDNNQNAYFDFLLTAAREVSALGLHPYFLIHEGNHDAEIAEKVNRELEKPLAIITNENPVMIKGMIASAYFIICSRFHGTVSALSQAVPCLVTSWSHKYEMLLSEYEYEEGLIRDLGDHTHTKKLIHKIADPDTNKAISQKLALSSNIQKERSLEMWEAVFKVINK</sequence>
<name>A0A4R3KWD3_9SPHI</name>
<feature type="domain" description="Polysaccharide pyruvyl transferase" evidence="1">
    <location>
        <begin position="12"/>
        <end position="306"/>
    </location>
</feature>
<dbReference type="EMBL" id="SMAD01000003">
    <property type="protein sequence ID" value="TCS88241.1"/>
    <property type="molecule type" value="Genomic_DNA"/>
</dbReference>
<dbReference type="RefSeq" id="WP_132128467.1">
    <property type="nucleotide sequence ID" value="NZ_CP042432.1"/>
</dbReference>
<gene>
    <name evidence="2" type="ORF">EDD80_103103</name>
</gene>
<evidence type="ECO:0000259" key="1">
    <source>
        <dbReference type="Pfam" id="PF04230"/>
    </source>
</evidence>
<evidence type="ECO:0000313" key="3">
    <source>
        <dbReference type="Proteomes" id="UP000295807"/>
    </source>
</evidence>
<dbReference type="PANTHER" id="PTHR36836:SF1">
    <property type="entry name" value="COLANIC ACID BIOSYNTHESIS PROTEIN WCAK"/>
    <property type="match status" value="1"/>
</dbReference>
<keyword evidence="3" id="KW-1185">Reference proteome</keyword>
<dbReference type="OrthoDB" id="6058856at2"/>
<reference evidence="2 3" key="1">
    <citation type="submission" date="2019-03" db="EMBL/GenBank/DDBJ databases">
        <title>Genomic Encyclopedia of Type Strains, Phase IV (KMG-IV): sequencing the most valuable type-strain genomes for metagenomic binning, comparative biology and taxonomic classification.</title>
        <authorList>
            <person name="Goeker M."/>
        </authorList>
    </citation>
    <scope>NUCLEOTIDE SEQUENCE [LARGE SCALE GENOMIC DNA]</scope>
    <source>
        <strain evidence="2 3">DSM 21100</strain>
    </source>
</reference>
<dbReference type="PANTHER" id="PTHR36836">
    <property type="entry name" value="COLANIC ACID BIOSYNTHESIS PROTEIN WCAK"/>
    <property type="match status" value="1"/>
</dbReference>
<protein>
    <submittedName>
        <fullName evidence="2">Colanic acid/amylovoran biosynthesis protein</fullName>
    </submittedName>
</protein>